<evidence type="ECO:0000256" key="4">
    <source>
        <dbReference type="ARBA" id="ARBA00022825"/>
    </source>
</evidence>
<evidence type="ECO:0000256" key="5">
    <source>
        <dbReference type="RuleBase" id="RU004404"/>
    </source>
</evidence>
<dbReference type="GO" id="GO:0004175">
    <property type="term" value="F:endopeptidase activity"/>
    <property type="evidence" value="ECO:0007669"/>
    <property type="project" value="TreeGrafter"/>
</dbReference>
<dbReference type="SUPFAM" id="SSF52096">
    <property type="entry name" value="ClpP/crotonase"/>
    <property type="match status" value="1"/>
</dbReference>
<dbReference type="PROSITE" id="PS50106">
    <property type="entry name" value="PDZ"/>
    <property type="match status" value="1"/>
</dbReference>
<dbReference type="GO" id="GO:0006508">
    <property type="term" value="P:proteolysis"/>
    <property type="evidence" value="ECO:0007669"/>
    <property type="project" value="UniProtKB-KW"/>
</dbReference>
<dbReference type="SMART" id="SM00245">
    <property type="entry name" value="TSPc"/>
    <property type="match status" value="1"/>
</dbReference>
<dbReference type="InterPro" id="IPR041489">
    <property type="entry name" value="PDZ_6"/>
</dbReference>
<dbReference type="InterPro" id="IPR029045">
    <property type="entry name" value="ClpP/crotonase-like_dom_sf"/>
</dbReference>
<keyword evidence="9" id="KW-1185">Reference proteome</keyword>
<evidence type="ECO:0000313" key="9">
    <source>
        <dbReference type="Proteomes" id="UP000184423"/>
    </source>
</evidence>
<name>A0A1M5BB15_9CLOT</name>
<dbReference type="SMART" id="SM00228">
    <property type="entry name" value="PDZ"/>
    <property type="match status" value="1"/>
</dbReference>
<dbReference type="Gene3D" id="3.30.750.44">
    <property type="match status" value="1"/>
</dbReference>
<protein>
    <submittedName>
        <fullName evidence="8">Carboxyl-terminal processing protease</fullName>
    </submittedName>
</protein>
<evidence type="ECO:0000256" key="3">
    <source>
        <dbReference type="ARBA" id="ARBA00022801"/>
    </source>
</evidence>
<dbReference type="InterPro" id="IPR005151">
    <property type="entry name" value="Tail-specific_protease"/>
</dbReference>
<dbReference type="Gene3D" id="3.90.226.10">
    <property type="entry name" value="2-enoyl-CoA Hydratase, Chain A, domain 1"/>
    <property type="match status" value="1"/>
</dbReference>
<dbReference type="CDD" id="cd07560">
    <property type="entry name" value="Peptidase_S41_CPP"/>
    <property type="match status" value="1"/>
</dbReference>
<evidence type="ECO:0000256" key="1">
    <source>
        <dbReference type="ARBA" id="ARBA00009179"/>
    </source>
</evidence>
<dbReference type="InterPro" id="IPR055210">
    <property type="entry name" value="CtpA/B_N"/>
</dbReference>
<dbReference type="Pfam" id="PF22694">
    <property type="entry name" value="CtpB_N-like"/>
    <property type="match status" value="1"/>
</dbReference>
<keyword evidence="3 5" id="KW-0378">Hydrolase</keyword>
<evidence type="ECO:0000313" key="8">
    <source>
        <dbReference type="EMBL" id="SHF39517.1"/>
    </source>
</evidence>
<keyword evidence="4 5" id="KW-0720">Serine protease</keyword>
<proteinExistence type="inferred from homology"/>
<evidence type="ECO:0000259" key="7">
    <source>
        <dbReference type="PROSITE" id="PS50106"/>
    </source>
</evidence>
<dbReference type="SUPFAM" id="SSF50156">
    <property type="entry name" value="PDZ domain-like"/>
    <property type="match status" value="1"/>
</dbReference>
<keyword evidence="6" id="KW-1133">Transmembrane helix</keyword>
<dbReference type="GO" id="GO:0008236">
    <property type="term" value="F:serine-type peptidase activity"/>
    <property type="evidence" value="ECO:0007669"/>
    <property type="project" value="UniProtKB-KW"/>
</dbReference>
<keyword evidence="6" id="KW-0472">Membrane</keyword>
<dbReference type="InterPro" id="IPR001478">
    <property type="entry name" value="PDZ"/>
</dbReference>
<dbReference type="InterPro" id="IPR036034">
    <property type="entry name" value="PDZ_sf"/>
</dbReference>
<evidence type="ECO:0000256" key="6">
    <source>
        <dbReference type="SAM" id="Phobius"/>
    </source>
</evidence>
<keyword evidence="6" id="KW-0812">Transmembrane</keyword>
<dbReference type="InterPro" id="IPR004447">
    <property type="entry name" value="Peptidase_S41A"/>
</dbReference>
<dbReference type="RefSeq" id="WP_073249993.1">
    <property type="nucleotide sequence ID" value="NZ_FQVG01000067.1"/>
</dbReference>
<dbReference type="EMBL" id="FQVG01000067">
    <property type="protein sequence ID" value="SHF39517.1"/>
    <property type="molecule type" value="Genomic_DNA"/>
</dbReference>
<reference evidence="9" key="1">
    <citation type="submission" date="2016-11" db="EMBL/GenBank/DDBJ databases">
        <authorList>
            <person name="Varghese N."/>
            <person name="Submissions S."/>
        </authorList>
    </citation>
    <scope>NUCLEOTIDE SEQUENCE [LARGE SCALE GENOMIC DNA]</scope>
    <source>
        <strain evidence="9">DSM 10124</strain>
    </source>
</reference>
<dbReference type="Pfam" id="PF03572">
    <property type="entry name" value="Peptidase_S41"/>
    <property type="match status" value="1"/>
</dbReference>
<dbReference type="PANTHER" id="PTHR32060:SF30">
    <property type="entry name" value="CARBOXY-TERMINAL PROCESSING PROTEASE CTPA"/>
    <property type="match status" value="1"/>
</dbReference>
<dbReference type="Pfam" id="PF17820">
    <property type="entry name" value="PDZ_6"/>
    <property type="match status" value="1"/>
</dbReference>
<gene>
    <name evidence="8" type="ORF">SAMN02746091_02427</name>
</gene>
<dbReference type="AlphaFoldDB" id="A0A1M5BB15"/>
<dbReference type="CDD" id="cd06782">
    <property type="entry name" value="cpPDZ_CPP-like"/>
    <property type="match status" value="1"/>
</dbReference>
<comment type="similarity">
    <text evidence="1 5">Belongs to the peptidase S41A family.</text>
</comment>
<feature type="transmembrane region" description="Helical" evidence="6">
    <location>
        <begin position="12"/>
        <end position="33"/>
    </location>
</feature>
<sequence length="398" mass="43753">MSKRQISIKKAISLILITNLITASILIFVPIPFIGGKKIVSKQEYDFVKQFGKMMSIKSILEQRYVDKIDENKLVEGAVKGMVDGIGDPYTVFMNKKEFEDLLTHTQGSYAGVGLYVGNKDGKIVVVAPIEDTPAYKAGILSGDIIIKVNDQDVSGNELDKATSMMKGPEGTKVKLTIYREGKGTINFELTRAKIIIKSVKSDVIENNIGYIRITTFDENTSEAFNNALDKLLNQGIKGLIIDLRGNPGGLLDQCTKIADRILGEGTIVYTIDNQGKREEWKSDSNKLNVPLVLLVDGGSASASEILTGAVRDFKAGVIIGTRTFGKGLVQDIIPLPNKEGLKVTIARYYTPSGECIQGKGIEPHIVLDLPEKDKERELSYKEDIQIQKAIEVLRSKQ</sequence>
<dbReference type="FunFam" id="2.30.42.10:FF:000063">
    <property type="entry name" value="Peptidase, S41 family"/>
    <property type="match status" value="1"/>
</dbReference>
<feature type="domain" description="PDZ" evidence="7">
    <location>
        <begin position="102"/>
        <end position="167"/>
    </location>
</feature>
<dbReference type="PANTHER" id="PTHR32060">
    <property type="entry name" value="TAIL-SPECIFIC PROTEASE"/>
    <property type="match status" value="1"/>
</dbReference>
<evidence type="ECO:0000256" key="2">
    <source>
        <dbReference type="ARBA" id="ARBA00022670"/>
    </source>
</evidence>
<dbReference type="Gene3D" id="2.30.42.10">
    <property type="match status" value="1"/>
</dbReference>
<accession>A0A1M5BB15</accession>
<dbReference type="NCBIfam" id="TIGR00225">
    <property type="entry name" value="prc"/>
    <property type="match status" value="1"/>
</dbReference>
<dbReference type="GO" id="GO:0030288">
    <property type="term" value="C:outer membrane-bounded periplasmic space"/>
    <property type="evidence" value="ECO:0007669"/>
    <property type="project" value="TreeGrafter"/>
</dbReference>
<organism evidence="8 9">
    <name type="scientific">Caloramator proteoclasticus DSM 10124</name>
    <dbReference type="NCBI Taxonomy" id="1121262"/>
    <lineage>
        <taxon>Bacteria</taxon>
        <taxon>Bacillati</taxon>
        <taxon>Bacillota</taxon>
        <taxon>Clostridia</taxon>
        <taxon>Eubacteriales</taxon>
        <taxon>Clostridiaceae</taxon>
        <taxon>Caloramator</taxon>
    </lineage>
</organism>
<keyword evidence="2 5" id="KW-0645">Protease</keyword>
<dbReference type="GO" id="GO:0007165">
    <property type="term" value="P:signal transduction"/>
    <property type="evidence" value="ECO:0007669"/>
    <property type="project" value="TreeGrafter"/>
</dbReference>
<dbReference type="Proteomes" id="UP000184423">
    <property type="component" value="Unassembled WGS sequence"/>
</dbReference>